<evidence type="ECO:0008006" key="3">
    <source>
        <dbReference type="Google" id="ProtNLM"/>
    </source>
</evidence>
<dbReference type="RefSeq" id="WP_146981743.1">
    <property type="nucleotide sequence ID" value="NZ_VOSM01000005.1"/>
</dbReference>
<dbReference type="OrthoDB" id="5514575at2"/>
<name>A0A5C6X467_9DELT</name>
<reference evidence="1 2" key="1">
    <citation type="submission" date="2019-08" db="EMBL/GenBank/DDBJ databases">
        <title>Bradymonadales sp. TMQ4.</title>
        <authorList>
            <person name="Liang Q."/>
        </authorList>
    </citation>
    <scope>NUCLEOTIDE SEQUENCE [LARGE SCALE GENOMIC DNA]</scope>
    <source>
        <strain evidence="1 2">TMQ4</strain>
    </source>
</reference>
<comment type="caution">
    <text evidence="1">The sequence shown here is derived from an EMBL/GenBank/DDBJ whole genome shotgun (WGS) entry which is preliminary data.</text>
</comment>
<evidence type="ECO:0000313" key="1">
    <source>
        <dbReference type="EMBL" id="TXD36615.1"/>
    </source>
</evidence>
<dbReference type="Proteomes" id="UP000321412">
    <property type="component" value="Unassembled WGS sequence"/>
</dbReference>
<organism evidence="1 2">
    <name type="scientific">Lujinxingia vulgaris</name>
    <dbReference type="NCBI Taxonomy" id="2600176"/>
    <lineage>
        <taxon>Bacteria</taxon>
        <taxon>Deltaproteobacteria</taxon>
        <taxon>Bradymonadales</taxon>
        <taxon>Lujinxingiaceae</taxon>
        <taxon>Lujinxingia</taxon>
    </lineage>
</organism>
<evidence type="ECO:0000313" key="2">
    <source>
        <dbReference type="Proteomes" id="UP000321412"/>
    </source>
</evidence>
<gene>
    <name evidence="1" type="ORF">FRC98_12320</name>
</gene>
<dbReference type="EMBL" id="VOSM01000005">
    <property type="protein sequence ID" value="TXD36615.1"/>
    <property type="molecule type" value="Genomic_DNA"/>
</dbReference>
<accession>A0A5C6X467</accession>
<sequence>MTTPAPQILDALLRHDRVKALVLIDEQGNPLATRGQARSMIAGANEATVLTDLSKVSADARECVYITRHGLNHFLIVIFDENVDFDTLKKDVDATIAQHQR</sequence>
<dbReference type="AlphaFoldDB" id="A0A5C6X467"/>
<dbReference type="SUPFAM" id="SSF103196">
    <property type="entry name" value="Roadblock/LC7 domain"/>
    <property type="match status" value="1"/>
</dbReference>
<protein>
    <recommendedName>
        <fullName evidence="3">Roadblock/LAMTOR2 domain-containing protein</fullName>
    </recommendedName>
</protein>
<keyword evidence="2" id="KW-1185">Reference proteome</keyword>
<proteinExistence type="predicted"/>